<name>A0A9X1QPV8_9CORY</name>
<gene>
    <name evidence="1" type="ORF">L1O03_02305</name>
</gene>
<dbReference type="RefSeq" id="WP_236117789.1">
    <property type="nucleotide sequence ID" value="NZ_JAKGSI010000001.1"/>
</dbReference>
<organism evidence="1 2">
    <name type="scientific">Corynebacterium uropygiale</name>
    <dbReference type="NCBI Taxonomy" id="1775911"/>
    <lineage>
        <taxon>Bacteria</taxon>
        <taxon>Bacillati</taxon>
        <taxon>Actinomycetota</taxon>
        <taxon>Actinomycetes</taxon>
        <taxon>Mycobacteriales</taxon>
        <taxon>Corynebacteriaceae</taxon>
        <taxon>Corynebacterium</taxon>
    </lineage>
</organism>
<proteinExistence type="predicted"/>
<reference evidence="1" key="1">
    <citation type="submission" date="2022-01" db="EMBL/GenBank/DDBJ databases">
        <title>Corynebacterium sp. nov isolated from isolated from the feces of the greater white-fronted geese (Anser albifrons) at Poyang Lake, PR China.</title>
        <authorList>
            <person name="Liu Q."/>
        </authorList>
    </citation>
    <scope>NUCLEOTIDE SEQUENCE</scope>
    <source>
        <strain evidence="1">JCM 32435</strain>
    </source>
</reference>
<accession>A0A9X1QPV8</accession>
<keyword evidence="2" id="KW-1185">Reference proteome</keyword>
<dbReference type="EMBL" id="JAKGSI010000001">
    <property type="protein sequence ID" value="MCF4006010.1"/>
    <property type="molecule type" value="Genomic_DNA"/>
</dbReference>
<evidence type="ECO:0000313" key="1">
    <source>
        <dbReference type="EMBL" id="MCF4006010.1"/>
    </source>
</evidence>
<protein>
    <submittedName>
        <fullName evidence="1">Uncharacterized protein</fullName>
    </submittedName>
</protein>
<dbReference type="Proteomes" id="UP001139336">
    <property type="component" value="Unassembled WGS sequence"/>
</dbReference>
<comment type="caution">
    <text evidence="1">The sequence shown here is derived from an EMBL/GenBank/DDBJ whole genome shotgun (WGS) entry which is preliminary data.</text>
</comment>
<evidence type="ECO:0000313" key="2">
    <source>
        <dbReference type="Proteomes" id="UP001139336"/>
    </source>
</evidence>
<dbReference type="AlphaFoldDB" id="A0A9X1QPV8"/>
<sequence length="97" mass="10339">MSIVNEYLNISTEHAARLARDLHHQASLPATLAHPPEWPSGPGIAAFSEAAQAAVDSAERRADTLHRVARTLAELSAQAIGVIDETDRSTGRQFGGL</sequence>